<gene>
    <name evidence="1" type="ordered locus">Hsero_2521</name>
</gene>
<accession>D8IWK0</accession>
<name>D8IWK0_HERSS</name>
<dbReference type="eggNOG" id="COG1073">
    <property type="taxonomic scope" value="Bacteria"/>
</dbReference>
<dbReference type="Proteomes" id="UP000000329">
    <property type="component" value="Chromosome"/>
</dbReference>
<dbReference type="SUPFAM" id="SSF53474">
    <property type="entry name" value="alpha/beta-Hydrolases"/>
    <property type="match status" value="1"/>
</dbReference>
<dbReference type="PANTHER" id="PTHR35560:SF3">
    <property type="entry name" value="PEPTIDASE S9 PROLYL OLIGOPEPTIDASE CATALYTIC DOMAIN-CONTAINING PROTEIN"/>
    <property type="match status" value="1"/>
</dbReference>
<evidence type="ECO:0000313" key="2">
    <source>
        <dbReference type="Proteomes" id="UP000000329"/>
    </source>
</evidence>
<dbReference type="STRING" id="757424.Hsero_2521"/>
<proteinExistence type="predicted"/>
<keyword evidence="1" id="KW-0472">Membrane</keyword>
<evidence type="ECO:0000313" key="1">
    <source>
        <dbReference type="EMBL" id="ADJ64020.1"/>
    </source>
</evidence>
<keyword evidence="2" id="KW-1185">Reference proteome</keyword>
<dbReference type="KEGG" id="hse:Hsero_2521"/>
<dbReference type="EMBL" id="CP002039">
    <property type="protein sequence ID" value="ADJ64020.1"/>
    <property type="molecule type" value="Genomic_DNA"/>
</dbReference>
<sequence>MHVHADPPPAMILSRLRSLPVLPLVTLFMALTMLTAITARSADAAPVAQPLTLPGPTPYTLTLYANADLSHPPAALQRAVVIVHGIKRNADDYFAIGQRLLTAAQLSPATTLLLAPRFMTARDSGASAQMALWAGDAWMQGAASKDGVTGITSFQALDDLLRWLADAGRFPALREIVLIGHSAGAQLMQRYAMLNSLDEALQQRNIHLRYVVSSPSSYLYASPERPDGNGFALPKTAACPDYDDYRYGLQQAPPYLARQELDGPRLFARYAGRDVRYMVGQHDTDPQQRFLDRSCAAALQGASRVARQLAYVAYEQFLAQRWQRPVRHEQRLIPGAAHGAERLFGRPEAVGWIFPGHASVTAGTE</sequence>
<dbReference type="InterPro" id="IPR029058">
    <property type="entry name" value="AB_hydrolase_fold"/>
</dbReference>
<reference evidence="1 2" key="1">
    <citation type="submission" date="2010-04" db="EMBL/GenBank/DDBJ databases">
        <title>The genome of Herbaspirillum seropedicae SmR1, an endophytic, nitrogen-fixing, plant-growth promoting beta-Proteobacteria.</title>
        <authorList>
            <person name="Pedrosa F.O."/>
            <person name="Monteiro R.A."/>
            <person name="Wassem R."/>
            <person name="Cruz L.M."/>
            <person name="Ayub R.A."/>
            <person name="Colauto N.B."/>
            <person name="Fernandez M.A."/>
            <person name="Fungaro M.H.P."/>
            <person name="Grisard E.C."/>
            <person name="Hungria M."/>
            <person name="Madeira H.M.F."/>
            <person name="Nodari R.O."/>
            <person name="Osaku C.A."/>
            <person name="Petzl-Erler M.L."/>
            <person name="Terenzi H."/>
            <person name="Vieira L.G.E."/>
            <person name="Almeida M.I.M."/>
            <person name="Alves L.R."/>
            <person name="Arantes O.M.N."/>
            <person name="Balsanelli E."/>
            <person name="Barcellos F.G."/>
            <person name="Baura V.A."/>
            <person name="Binde D.R."/>
            <person name="Campo R.J."/>
            <person name="Chubatsu L.S."/>
            <person name="Chueire L.M.O."/>
            <person name="Ciferri R.R."/>
            <person name="Correa L.C."/>
            <person name="da Conceicao Silva J.L."/>
            <person name="Dabul A.N.G."/>
            <person name="Dambros B.P."/>
            <person name="Faoro H."/>
            <person name="Favetti A."/>
            <person name="Friedermann G."/>
            <person name="Furlaneto M.C."/>
            <person name="Gasques L.S."/>
            <person name="Gimenes C.C.T."/>
            <person name="Gioppo N.M.R."/>
            <person name="Glienke-Blanco C."/>
            <person name="Godoy L.P."/>
            <person name="Guerra M.P."/>
            <person name="Karp S."/>
            <person name="Kava-Cordeiro V."/>
            <person name="Margarido V.P."/>
            <person name="Mathioni S.M."/>
            <person name="Menck-Soares M.A."/>
            <person name="Murace N.K."/>
            <person name="Nicolas M.F."/>
            <person name="Oliveira C.E.C."/>
            <person name="Pagnan N.A.B."/>
            <person name="Pamphile J.A."/>
            <person name="Patussi E.V."/>
            <person name="Pereira L.F.P."/>
            <person name="Pereira-Ferrari L."/>
            <person name="Pinto F.G.S."/>
            <person name="Precoma C."/>
            <person name="Prioli A.J."/>
            <person name="Prioli S.M.A.P."/>
            <person name="Raittz R.T."/>
            <person name="Ramos H.J.O."/>
            <person name="Ribeiro E.M.S.F."/>
            <person name="Rigo L.U."/>
            <person name="Rocha C.L.M.S.C."/>
            <person name="Rocha S.N."/>
            <person name="Santos K."/>
            <person name="Satori D."/>
            <person name="Silva A.G."/>
            <person name="Simao R.C.G."/>
            <person name="Soares M.A.M."/>
            <person name="Souza E.M."/>
            <person name="Steffens M.B.R."/>
            <person name="Steindel M."/>
            <person name="Tadra-Sfeir M.Z."/>
            <person name="Takahashi E.K."/>
            <person name="Torres R.A."/>
            <person name="Valle J.S."/>
            <person name="Vernal J.I."/>
            <person name="Vilas-Boas L.A."/>
            <person name="Watanabe M.A.E."/>
            <person name="Weiss V.A."/>
            <person name="Yates M.A."/>
            <person name="Souza E.M."/>
        </authorList>
    </citation>
    <scope>NUCLEOTIDE SEQUENCE [LARGE SCALE GENOMIC DNA]</scope>
    <source>
        <strain evidence="1 2">SmR1</strain>
    </source>
</reference>
<protein>
    <submittedName>
        <fullName evidence="1">Transmembrane protein</fullName>
    </submittedName>
</protein>
<dbReference type="PANTHER" id="PTHR35560">
    <property type="entry name" value="BLL0132 PROTEIN"/>
    <property type="match status" value="1"/>
</dbReference>
<dbReference type="AlphaFoldDB" id="D8IWK0"/>
<keyword evidence="1" id="KW-0812">Transmembrane</keyword>
<dbReference type="HOGENOM" id="CLU_023751_0_0_4"/>
<dbReference type="Gene3D" id="3.40.50.1820">
    <property type="entry name" value="alpha/beta hydrolase"/>
    <property type="match status" value="1"/>
</dbReference>
<organism evidence="1 2">
    <name type="scientific">Herbaspirillum seropedicae (strain SmR1)</name>
    <dbReference type="NCBI Taxonomy" id="757424"/>
    <lineage>
        <taxon>Bacteria</taxon>
        <taxon>Pseudomonadati</taxon>
        <taxon>Pseudomonadota</taxon>
        <taxon>Betaproteobacteria</taxon>
        <taxon>Burkholderiales</taxon>
        <taxon>Oxalobacteraceae</taxon>
        <taxon>Herbaspirillum</taxon>
    </lineage>
</organism>